<dbReference type="AlphaFoldDB" id="A0A3L9YV64"/>
<dbReference type="Proteomes" id="UP000271339">
    <property type="component" value="Unassembled WGS sequence"/>
</dbReference>
<accession>A0A3L9YV64</accession>
<dbReference type="SMART" id="SM00382">
    <property type="entry name" value="AAA"/>
    <property type="match status" value="1"/>
</dbReference>
<keyword evidence="1" id="KW-0813">Transport</keyword>
<sequence>MASEEKHIILETRDLAVGYTSKRKSDVIASGISFSVSEGELVALVGANGIGKSTLLRSLAGMQASLKGEIFLKGKRLSEYGMLQMANELSVVLTETPASKNLTVLELISLGRQPHTNWMGTLSEEDKKAIKFALEATNTETLAQSKCYELSDGQLQRVYIARALAQDTTLIILDEPTTHLDLYHRAYVLKLLKKLANETGKAILYSTHEIDLAIQLSDKMLVMTHETCYFDRPKNLIADGRFDSLFPTETIDFDKNSGRFTIKE</sequence>
<keyword evidence="3 5" id="KW-0067">ATP-binding</keyword>
<gene>
    <name evidence="5" type="ORF">BXY75_1509</name>
</gene>
<proteinExistence type="predicted"/>
<dbReference type="FunFam" id="3.40.50.300:FF:000134">
    <property type="entry name" value="Iron-enterobactin ABC transporter ATP-binding protein"/>
    <property type="match status" value="1"/>
</dbReference>
<dbReference type="Pfam" id="PF00005">
    <property type="entry name" value="ABC_tran"/>
    <property type="match status" value="1"/>
</dbReference>
<organism evidence="5 6">
    <name type="scientific">Ulvibacter antarcticus</name>
    <dbReference type="NCBI Taxonomy" id="442714"/>
    <lineage>
        <taxon>Bacteria</taxon>
        <taxon>Pseudomonadati</taxon>
        <taxon>Bacteroidota</taxon>
        <taxon>Flavobacteriia</taxon>
        <taxon>Flavobacteriales</taxon>
        <taxon>Flavobacteriaceae</taxon>
        <taxon>Ulvibacter</taxon>
    </lineage>
</organism>
<dbReference type="CDD" id="cd03214">
    <property type="entry name" value="ABC_Iron-Siderophores_B12_Hemin"/>
    <property type="match status" value="1"/>
</dbReference>
<dbReference type="InterPro" id="IPR050153">
    <property type="entry name" value="Metal_Ion_Import_ABC"/>
</dbReference>
<feature type="domain" description="ABC transporter" evidence="4">
    <location>
        <begin position="10"/>
        <end position="250"/>
    </location>
</feature>
<dbReference type="Gene3D" id="3.40.50.300">
    <property type="entry name" value="P-loop containing nucleotide triphosphate hydrolases"/>
    <property type="match status" value="1"/>
</dbReference>
<dbReference type="EMBL" id="REFC01000012">
    <property type="protein sequence ID" value="RMA64631.1"/>
    <property type="molecule type" value="Genomic_DNA"/>
</dbReference>
<evidence type="ECO:0000313" key="6">
    <source>
        <dbReference type="Proteomes" id="UP000271339"/>
    </source>
</evidence>
<evidence type="ECO:0000256" key="2">
    <source>
        <dbReference type="ARBA" id="ARBA00022741"/>
    </source>
</evidence>
<dbReference type="GO" id="GO:0005524">
    <property type="term" value="F:ATP binding"/>
    <property type="evidence" value="ECO:0007669"/>
    <property type="project" value="UniProtKB-KW"/>
</dbReference>
<dbReference type="OrthoDB" id="9787851at2"/>
<keyword evidence="2" id="KW-0547">Nucleotide-binding</keyword>
<evidence type="ECO:0000259" key="4">
    <source>
        <dbReference type="PROSITE" id="PS50893"/>
    </source>
</evidence>
<dbReference type="InterPro" id="IPR003593">
    <property type="entry name" value="AAA+_ATPase"/>
</dbReference>
<evidence type="ECO:0000256" key="1">
    <source>
        <dbReference type="ARBA" id="ARBA00022448"/>
    </source>
</evidence>
<reference evidence="5 6" key="1">
    <citation type="submission" date="2018-10" db="EMBL/GenBank/DDBJ databases">
        <title>Genomic Encyclopedia of Archaeal and Bacterial Type Strains, Phase II (KMG-II): from individual species to whole genera.</title>
        <authorList>
            <person name="Goeker M."/>
        </authorList>
    </citation>
    <scope>NUCLEOTIDE SEQUENCE [LARGE SCALE GENOMIC DNA]</scope>
    <source>
        <strain evidence="5 6">DSM 23424</strain>
    </source>
</reference>
<comment type="caution">
    <text evidence="5">The sequence shown here is derived from an EMBL/GenBank/DDBJ whole genome shotgun (WGS) entry which is preliminary data.</text>
</comment>
<dbReference type="SUPFAM" id="SSF52540">
    <property type="entry name" value="P-loop containing nucleoside triphosphate hydrolases"/>
    <property type="match status" value="1"/>
</dbReference>
<dbReference type="PANTHER" id="PTHR42734:SF21">
    <property type="entry name" value="IRON ABC TRANSPORTER, ATP-BINDING PROTEIN"/>
    <property type="match status" value="1"/>
</dbReference>
<dbReference type="InterPro" id="IPR003439">
    <property type="entry name" value="ABC_transporter-like_ATP-bd"/>
</dbReference>
<keyword evidence="6" id="KW-1185">Reference proteome</keyword>
<protein>
    <submittedName>
        <fullName evidence="5">Iron complex transport system ATP-binding protein</fullName>
    </submittedName>
</protein>
<evidence type="ECO:0000256" key="3">
    <source>
        <dbReference type="ARBA" id="ARBA00022840"/>
    </source>
</evidence>
<name>A0A3L9YV64_9FLAO</name>
<dbReference type="GO" id="GO:0016887">
    <property type="term" value="F:ATP hydrolysis activity"/>
    <property type="evidence" value="ECO:0007669"/>
    <property type="project" value="InterPro"/>
</dbReference>
<dbReference type="InterPro" id="IPR027417">
    <property type="entry name" value="P-loop_NTPase"/>
</dbReference>
<evidence type="ECO:0000313" key="5">
    <source>
        <dbReference type="EMBL" id="RMA64631.1"/>
    </source>
</evidence>
<dbReference type="PROSITE" id="PS50893">
    <property type="entry name" value="ABC_TRANSPORTER_2"/>
    <property type="match status" value="1"/>
</dbReference>
<dbReference type="PANTHER" id="PTHR42734">
    <property type="entry name" value="METAL TRANSPORT SYSTEM ATP-BINDING PROTEIN TM_0124-RELATED"/>
    <property type="match status" value="1"/>
</dbReference>
<dbReference type="RefSeq" id="WP_121907067.1">
    <property type="nucleotide sequence ID" value="NZ_REFC01000012.1"/>
</dbReference>